<dbReference type="Pfam" id="PF01344">
    <property type="entry name" value="Kelch_1"/>
    <property type="match status" value="1"/>
</dbReference>
<evidence type="ECO:0000313" key="4">
    <source>
        <dbReference type="Proteomes" id="UP000092460"/>
    </source>
</evidence>
<reference evidence="3" key="2">
    <citation type="submission" date="2020-05" db="UniProtKB">
        <authorList>
            <consortium name="EnsemblMetazoa"/>
        </authorList>
    </citation>
    <scope>IDENTIFICATION</scope>
    <source>
        <strain evidence="3">IAEA</strain>
    </source>
</reference>
<evidence type="ECO:0008006" key="5">
    <source>
        <dbReference type="Google" id="ProtNLM"/>
    </source>
</evidence>
<proteinExistence type="predicted"/>
<feature type="region of interest" description="Disordered" evidence="2">
    <location>
        <begin position="189"/>
        <end position="215"/>
    </location>
</feature>
<dbReference type="Proteomes" id="UP000092460">
    <property type="component" value="Unassembled WGS sequence"/>
</dbReference>
<dbReference type="EnsemblMetazoa" id="GPPI028751-RA">
    <property type="protein sequence ID" value="GPPI028751-PA"/>
    <property type="gene ID" value="GPPI028751"/>
</dbReference>
<evidence type="ECO:0000313" key="3">
    <source>
        <dbReference type="EnsemblMetazoa" id="GPPI028751-PA"/>
    </source>
</evidence>
<accession>A0A1B0BFY4</accession>
<keyword evidence="1" id="KW-0880">Kelch repeat</keyword>
<dbReference type="VEuPathDB" id="VectorBase:GPPI028751"/>
<reference evidence="4" key="1">
    <citation type="submission" date="2015-01" db="EMBL/GenBank/DDBJ databases">
        <authorList>
            <person name="Aksoy S."/>
            <person name="Warren W."/>
            <person name="Wilson R.K."/>
        </authorList>
    </citation>
    <scope>NUCLEOTIDE SEQUENCE [LARGE SCALE GENOMIC DNA]</scope>
    <source>
        <strain evidence="4">IAEA</strain>
    </source>
</reference>
<evidence type="ECO:0000256" key="1">
    <source>
        <dbReference type="ARBA" id="ARBA00022441"/>
    </source>
</evidence>
<dbReference type="AlphaFoldDB" id="A0A1B0BFY4"/>
<dbReference type="EMBL" id="JXJN01013699">
    <property type="status" value="NOT_ANNOTATED_CDS"/>
    <property type="molecule type" value="Genomic_DNA"/>
</dbReference>
<sequence>MIDNAQKAIYISDNSLRTAEHYDPVNKQWNYIAPMKNAHHHFRIYTCNMLSVVKWFLCFENSKAVCNRTALLENSIYSLCEDWSYHDVLREEMSGCLSARQLCVFVEAAGAGAELADVVERLIPNSLRGRRRDGQHVVTNEMLLLMDGGLLGRGDALPVRAVATLHEGDMVGSYSSAAHSYQSNQLCDGPDDVPRKEHWSHPTLAGGGPGTSAIDTSSAKKEKYQILTLAIKVPDRNSNSNEAFLLNAMANDAVAISPNQSVCHITYTCTRKHQCVRYCSDLLMLDM</sequence>
<name>A0A1B0BFY4_9MUSC</name>
<dbReference type="InterPro" id="IPR006652">
    <property type="entry name" value="Kelch_1"/>
</dbReference>
<protein>
    <recommendedName>
        <fullName evidence="5">BACK domain-containing protein</fullName>
    </recommendedName>
</protein>
<organism evidence="3 4">
    <name type="scientific">Glossina palpalis gambiensis</name>
    <dbReference type="NCBI Taxonomy" id="67801"/>
    <lineage>
        <taxon>Eukaryota</taxon>
        <taxon>Metazoa</taxon>
        <taxon>Ecdysozoa</taxon>
        <taxon>Arthropoda</taxon>
        <taxon>Hexapoda</taxon>
        <taxon>Insecta</taxon>
        <taxon>Pterygota</taxon>
        <taxon>Neoptera</taxon>
        <taxon>Endopterygota</taxon>
        <taxon>Diptera</taxon>
        <taxon>Brachycera</taxon>
        <taxon>Muscomorpha</taxon>
        <taxon>Hippoboscoidea</taxon>
        <taxon>Glossinidae</taxon>
        <taxon>Glossina</taxon>
    </lineage>
</organism>
<keyword evidence="4" id="KW-1185">Reference proteome</keyword>
<evidence type="ECO:0000256" key="2">
    <source>
        <dbReference type="SAM" id="MobiDB-lite"/>
    </source>
</evidence>